<feature type="transmembrane region" description="Helical" evidence="19">
    <location>
        <begin position="177"/>
        <end position="196"/>
    </location>
</feature>
<dbReference type="PROSITE" id="PS01315">
    <property type="entry name" value="CDS"/>
    <property type="match status" value="1"/>
</dbReference>
<evidence type="ECO:0000256" key="14">
    <source>
        <dbReference type="ARBA" id="ARBA00023098"/>
    </source>
</evidence>
<dbReference type="GO" id="GO:0004605">
    <property type="term" value="F:phosphatidate cytidylyltransferase activity"/>
    <property type="evidence" value="ECO:0007669"/>
    <property type="project" value="UniProtKB-EC"/>
</dbReference>
<name>A0ABY7M6B4_9CHLR</name>
<keyword evidence="17" id="KW-1208">Phospholipid metabolism</keyword>
<evidence type="ECO:0000256" key="6">
    <source>
        <dbReference type="ARBA" id="ARBA00012487"/>
    </source>
</evidence>
<evidence type="ECO:0000256" key="12">
    <source>
        <dbReference type="ARBA" id="ARBA00022695"/>
    </source>
</evidence>
<evidence type="ECO:0000313" key="20">
    <source>
        <dbReference type="EMBL" id="WBL36053.1"/>
    </source>
</evidence>
<evidence type="ECO:0000256" key="13">
    <source>
        <dbReference type="ARBA" id="ARBA00022989"/>
    </source>
</evidence>
<keyword evidence="8" id="KW-1003">Cell membrane</keyword>
<dbReference type="InterPro" id="IPR000374">
    <property type="entry name" value="PC_trans"/>
</dbReference>
<proteinExistence type="inferred from homology"/>
<evidence type="ECO:0000256" key="16">
    <source>
        <dbReference type="ARBA" id="ARBA00023209"/>
    </source>
</evidence>
<keyword evidence="21" id="KW-1185">Reference proteome</keyword>
<keyword evidence="13 19" id="KW-1133">Transmembrane helix</keyword>
<evidence type="ECO:0000256" key="7">
    <source>
        <dbReference type="ARBA" id="ARBA00019373"/>
    </source>
</evidence>
<evidence type="ECO:0000256" key="11">
    <source>
        <dbReference type="ARBA" id="ARBA00022692"/>
    </source>
</evidence>
<feature type="transmembrane region" description="Helical" evidence="19">
    <location>
        <begin position="81"/>
        <end position="99"/>
    </location>
</feature>
<evidence type="ECO:0000256" key="19">
    <source>
        <dbReference type="SAM" id="Phobius"/>
    </source>
</evidence>
<keyword evidence="9" id="KW-0444">Lipid biosynthesis</keyword>
<dbReference type="EC" id="2.7.7.41" evidence="6 18"/>
<protein>
    <recommendedName>
        <fullName evidence="7 18">Phosphatidate cytidylyltransferase</fullName>
        <ecNumber evidence="6 18">2.7.7.41</ecNumber>
    </recommendedName>
</protein>
<keyword evidence="16" id="KW-0594">Phospholipid biosynthesis</keyword>
<keyword evidence="12 18" id="KW-0548">Nucleotidyltransferase</keyword>
<organism evidence="20 21">
    <name type="scientific">Tepidiforma flava</name>
    <dbReference type="NCBI Taxonomy" id="3004094"/>
    <lineage>
        <taxon>Bacteria</taxon>
        <taxon>Bacillati</taxon>
        <taxon>Chloroflexota</taxon>
        <taxon>Tepidiformia</taxon>
        <taxon>Tepidiformales</taxon>
        <taxon>Tepidiformaceae</taxon>
        <taxon>Tepidiforma</taxon>
    </lineage>
</organism>
<evidence type="ECO:0000256" key="18">
    <source>
        <dbReference type="RuleBase" id="RU003938"/>
    </source>
</evidence>
<keyword evidence="10 18" id="KW-0808">Transferase</keyword>
<gene>
    <name evidence="20" type="ORF">O0235_14990</name>
</gene>
<reference evidence="20 21" key="1">
    <citation type="journal article" date="2023" name="ISME J.">
        <title>Thermophilic Dehalococcoidia with unusual traits shed light on an unexpected past.</title>
        <authorList>
            <person name="Palmer M."/>
            <person name="Covington J.K."/>
            <person name="Zhou E.M."/>
            <person name="Thomas S.C."/>
            <person name="Habib N."/>
            <person name="Seymour C.O."/>
            <person name="Lai D."/>
            <person name="Johnston J."/>
            <person name="Hashimi A."/>
            <person name="Jiao J.Y."/>
            <person name="Muok A.R."/>
            <person name="Liu L."/>
            <person name="Xian W.D."/>
            <person name="Zhi X.Y."/>
            <person name="Li M.M."/>
            <person name="Silva L.P."/>
            <person name="Bowen B.P."/>
            <person name="Louie K."/>
            <person name="Briegel A."/>
            <person name="Pett-Ridge J."/>
            <person name="Weber P.K."/>
            <person name="Tocheva E.I."/>
            <person name="Woyke T."/>
            <person name="Northen T.R."/>
            <person name="Mayali X."/>
            <person name="Li W.J."/>
            <person name="Hedlund B.P."/>
        </authorList>
    </citation>
    <scope>NUCLEOTIDE SEQUENCE [LARGE SCALE GENOMIC DNA]</scope>
    <source>
        <strain evidence="20 21">YIM 72310</strain>
    </source>
</reference>
<comment type="pathway">
    <text evidence="4">Lipid metabolism.</text>
</comment>
<dbReference type="EMBL" id="CP115149">
    <property type="protein sequence ID" value="WBL36053.1"/>
    <property type="molecule type" value="Genomic_DNA"/>
</dbReference>
<sequence length="268" mass="28338">MSNLQLRVLTAAVGLPVVTGLAWLGGWPFAIALAAIVLLASIEFVHGWLIPSRPVVEGARHLPTIAIAPVTVAGAHVDPRFILVGLGFAALFAALGYAPTNAFGPRKPFRVFAWCTIYLGVLASTLVLVRDAEGGRAWFFIGLLATFATDTGAYAVGRAIGRHRMAPRISPKKTWEGAAGGYAAGLGAVLGLNWLFDTGVPAATALHLAAALPAAAMLGDLFESWIKRRMGVKDASGLLPGHGGFMDRLDSVLFVFPLVYLFLRVRVL</sequence>
<feature type="transmembrane region" description="Helical" evidence="19">
    <location>
        <begin position="202"/>
        <end position="222"/>
    </location>
</feature>
<dbReference type="Proteomes" id="UP001212803">
    <property type="component" value="Chromosome"/>
</dbReference>
<comment type="pathway">
    <text evidence="3 18">Phospholipid metabolism; CDP-diacylglycerol biosynthesis; CDP-diacylglycerol from sn-glycerol 3-phosphate: step 3/3.</text>
</comment>
<feature type="transmembrane region" description="Helical" evidence="19">
    <location>
        <begin position="31"/>
        <end position="50"/>
    </location>
</feature>
<evidence type="ECO:0000256" key="3">
    <source>
        <dbReference type="ARBA" id="ARBA00005119"/>
    </source>
</evidence>
<evidence type="ECO:0000256" key="17">
    <source>
        <dbReference type="ARBA" id="ARBA00023264"/>
    </source>
</evidence>
<dbReference type="PANTHER" id="PTHR46382:SF1">
    <property type="entry name" value="PHOSPHATIDATE CYTIDYLYLTRANSFERASE"/>
    <property type="match status" value="1"/>
</dbReference>
<evidence type="ECO:0000256" key="1">
    <source>
        <dbReference type="ARBA" id="ARBA00001698"/>
    </source>
</evidence>
<dbReference type="RefSeq" id="WP_270056578.1">
    <property type="nucleotide sequence ID" value="NZ_CP115149.1"/>
</dbReference>
<evidence type="ECO:0000256" key="10">
    <source>
        <dbReference type="ARBA" id="ARBA00022679"/>
    </source>
</evidence>
<evidence type="ECO:0000256" key="4">
    <source>
        <dbReference type="ARBA" id="ARBA00005189"/>
    </source>
</evidence>
<evidence type="ECO:0000256" key="5">
    <source>
        <dbReference type="ARBA" id="ARBA00010185"/>
    </source>
</evidence>
<comment type="similarity">
    <text evidence="5 18">Belongs to the CDS family.</text>
</comment>
<dbReference type="Pfam" id="PF01148">
    <property type="entry name" value="CTP_transf_1"/>
    <property type="match status" value="1"/>
</dbReference>
<comment type="catalytic activity">
    <reaction evidence="1 18">
        <text>a 1,2-diacyl-sn-glycero-3-phosphate + CTP + H(+) = a CDP-1,2-diacyl-sn-glycerol + diphosphate</text>
        <dbReference type="Rhea" id="RHEA:16229"/>
        <dbReference type="ChEBI" id="CHEBI:15378"/>
        <dbReference type="ChEBI" id="CHEBI:33019"/>
        <dbReference type="ChEBI" id="CHEBI:37563"/>
        <dbReference type="ChEBI" id="CHEBI:58332"/>
        <dbReference type="ChEBI" id="CHEBI:58608"/>
        <dbReference type="EC" id="2.7.7.41"/>
    </reaction>
</comment>
<evidence type="ECO:0000256" key="2">
    <source>
        <dbReference type="ARBA" id="ARBA00004651"/>
    </source>
</evidence>
<dbReference type="PANTHER" id="PTHR46382">
    <property type="entry name" value="PHOSPHATIDATE CYTIDYLYLTRANSFERASE"/>
    <property type="match status" value="1"/>
</dbReference>
<comment type="subcellular location">
    <subcellularLocation>
        <location evidence="2">Cell membrane</location>
        <topology evidence="2">Multi-pass membrane protein</topology>
    </subcellularLocation>
</comment>
<keyword evidence="11 18" id="KW-0812">Transmembrane</keyword>
<accession>A0ABY7M6B4</accession>
<evidence type="ECO:0000256" key="8">
    <source>
        <dbReference type="ARBA" id="ARBA00022475"/>
    </source>
</evidence>
<keyword evidence="14" id="KW-0443">Lipid metabolism</keyword>
<evidence type="ECO:0000256" key="9">
    <source>
        <dbReference type="ARBA" id="ARBA00022516"/>
    </source>
</evidence>
<feature type="transmembrane region" description="Helical" evidence="19">
    <location>
        <begin position="111"/>
        <end position="129"/>
    </location>
</feature>
<feature type="transmembrane region" description="Helical" evidence="19">
    <location>
        <begin position="135"/>
        <end position="156"/>
    </location>
</feature>
<evidence type="ECO:0000313" key="21">
    <source>
        <dbReference type="Proteomes" id="UP001212803"/>
    </source>
</evidence>
<keyword evidence="15 19" id="KW-0472">Membrane</keyword>
<evidence type="ECO:0000256" key="15">
    <source>
        <dbReference type="ARBA" id="ARBA00023136"/>
    </source>
</evidence>